<feature type="domain" description="PorZ N-terminal beta-propeller" evidence="2">
    <location>
        <begin position="45"/>
        <end position="200"/>
    </location>
</feature>
<dbReference type="Proteomes" id="UP000808349">
    <property type="component" value="Unassembled WGS sequence"/>
</dbReference>
<reference evidence="3 4" key="1">
    <citation type="submission" date="2020-10" db="EMBL/GenBank/DDBJ databases">
        <title>Connecting structure to function with the recovery of over 1000 high-quality activated sludge metagenome-assembled genomes encoding full-length rRNA genes using long-read sequencing.</title>
        <authorList>
            <person name="Singleton C.M."/>
            <person name="Petriglieri F."/>
            <person name="Kristensen J.M."/>
            <person name="Kirkegaard R.H."/>
            <person name="Michaelsen T.Y."/>
            <person name="Andersen M.H."/>
            <person name="Karst S.M."/>
            <person name="Dueholm M.S."/>
            <person name="Nielsen P.H."/>
            <person name="Albertsen M."/>
        </authorList>
    </citation>
    <scope>NUCLEOTIDE SEQUENCE [LARGE SCALE GENOMIC DNA]</scope>
    <source>
        <strain evidence="3">Ribe_18-Q3-R11-54_BAT3C.373</strain>
    </source>
</reference>
<evidence type="ECO:0000256" key="1">
    <source>
        <dbReference type="SAM" id="SignalP"/>
    </source>
</evidence>
<feature type="signal peptide" evidence="1">
    <location>
        <begin position="1"/>
        <end position="19"/>
    </location>
</feature>
<dbReference type="Gene3D" id="2.60.40.4070">
    <property type="match status" value="1"/>
</dbReference>
<name>A0A9D7XE24_9BACT</name>
<sequence length="771" mass="85567">MIKYFFLIFCIPLILSSQSDLPIGSWTTHLPYNAGIQVTQSDEFVYYSTGFSILQINKNDYSFQKISRTEGLSGNQINCIYFHKATKTLVIAYSDGLIDLLTEHGVIAIPDIQIYNNVPINKTIRSITFEDDIHVFINADYGLSSLDLVSHRMSFTTFTDNLIINSTLSFEGKVYSGSNKGLYVFDPSTKNLIEDFNSWNLIGTPMGLDPNVNYPSLTVFNNQLFASDNTTVYQLNQNSFEIVFKESNFSVQFLTSEGPDLLIGLTCDNSCGNKISIIKKDETKTEFTGDCVSENLWTIQDPKGVLWMADHRWGYRRAISIKDPCQSIFVNGPFSNNLYEITPTSDGVFVASGGLDAKYTYVYRADGVLSYKNKQWDVMNGGNVPVFSQNDIRDILRVVEHPDGNKLYFASFGAGVIEYDKMTQVYTLFNASNTNGILGVAIGDETRVRISGLAFNKIDKSLWIADFLAGKALVSYSNDKVWRSYKLNEISTEVIDVKVDNNGYKWIIPRESSGVLVFDEQDPNNPNDDRSILLNNSNTNMVSNRVNTVEVDLEGDVWVGTDQGAIVFECGSSIFEGTCKGSRRKVDQDGIIAYLLETESVISIGIDGANRKWFGTRNGLYVQSSNGEDQVLSFNTKNSPLMGNVIYDVVPDQKTGDVWIGTEGGIQVYRSDAVAARNVFSSSIYAFPNPVNANYSGPIAITGLSRDARVKITDISGRLVYETIANGGQAIWDGKDYLGRKAASGIYLVFANSTRDLDASDGIVTQILITR</sequence>
<dbReference type="AlphaFoldDB" id="A0A9D7XE24"/>
<evidence type="ECO:0000259" key="2">
    <source>
        <dbReference type="Pfam" id="PF21544"/>
    </source>
</evidence>
<feature type="chain" id="PRO_5038913492" description="PorZ N-terminal beta-propeller domain-containing protein" evidence="1">
    <location>
        <begin position="20"/>
        <end position="771"/>
    </location>
</feature>
<dbReference type="SUPFAM" id="SSF63829">
    <property type="entry name" value="Calcium-dependent phosphotriesterase"/>
    <property type="match status" value="2"/>
</dbReference>
<dbReference type="SUPFAM" id="SSF101898">
    <property type="entry name" value="NHL repeat"/>
    <property type="match status" value="1"/>
</dbReference>
<proteinExistence type="predicted"/>
<keyword evidence="1" id="KW-0732">Signal</keyword>
<dbReference type="InterPro" id="IPR048954">
    <property type="entry name" value="PorZ_N"/>
</dbReference>
<dbReference type="Gene3D" id="2.130.10.10">
    <property type="entry name" value="YVTN repeat-like/Quinoprotein amine dehydrogenase"/>
    <property type="match status" value="2"/>
</dbReference>
<dbReference type="InterPro" id="IPR015943">
    <property type="entry name" value="WD40/YVTN_repeat-like_dom_sf"/>
</dbReference>
<evidence type="ECO:0000313" key="3">
    <source>
        <dbReference type="EMBL" id="MBK9717161.1"/>
    </source>
</evidence>
<protein>
    <recommendedName>
        <fullName evidence="2">PorZ N-terminal beta-propeller domain-containing protein</fullName>
    </recommendedName>
</protein>
<dbReference type="Pfam" id="PF21544">
    <property type="entry name" value="PorZ_N_b_propeller"/>
    <property type="match status" value="1"/>
</dbReference>
<accession>A0A9D7XE24</accession>
<evidence type="ECO:0000313" key="4">
    <source>
        <dbReference type="Proteomes" id="UP000808349"/>
    </source>
</evidence>
<gene>
    <name evidence="3" type="ORF">IPO85_06555</name>
</gene>
<comment type="caution">
    <text evidence="3">The sequence shown here is derived from an EMBL/GenBank/DDBJ whole genome shotgun (WGS) entry which is preliminary data.</text>
</comment>
<organism evidence="3 4">
    <name type="scientific">Candidatus Defluviibacterium haderslevense</name>
    <dbReference type="NCBI Taxonomy" id="2981993"/>
    <lineage>
        <taxon>Bacteria</taxon>
        <taxon>Pseudomonadati</taxon>
        <taxon>Bacteroidota</taxon>
        <taxon>Saprospiria</taxon>
        <taxon>Saprospirales</taxon>
        <taxon>Saprospiraceae</taxon>
        <taxon>Candidatus Defluviibacterium</taxon>
    </lineage>
</organism>
<dbReference type="EMBL" id="JADKFW010000004">
    <property type="protein sequence ID" value="MBK9717161.1"/>
    <property type="molecule type" value="Genomic_DNA"/>
</dbReference>